<feature type="region of interest" description="Disordered" evidence="1">
    <location>
        <begin position="171"/>
        <end position="193"/>
    </location>
</feature>
<accession>A0A0L0SCU7</accession>
<dbReference type="AlphaFoldDB" id="A0A0L0SCU7"/>
<organism evidence="2 3">
    <name type="scientific">Allomyces macrogynus (strain ATCC 38327)</name>
    <name type="common">Allomyces javanicus var. macrogynus</name>
    <dbReference type="NCBI Taxonomy" id="578462"/>
    <lineage>
        <taxon>Eukaryota</taxon>
        <taxon>Fungi</taxon>
        <taxon>Fungi incertae sedis</taxon>
        <taxon>Blastocladiomycota</taxon>
        <taxon>Blastocladiomycetes</taxon>
        <taxon>Blastocladiales</taxon>
        <taxon>Blastocladiaceae</taxon>
        <taxon>Allomyces</taxon>
    </lineage>
</organism>
<keyword evidence="3" id="KW-1185">Reference proteome</keyword>
<feature type="region of interest" description="Disordered" evidence="1">
    <location>
        <begin position="39"/>
        <end position="89"/>
    </location>
</feature>
<evidence type="ECO:0000313" key="3">
    <source>
        <dbReference type="Proteomes" id="UP000054350"/>
    </source>
</evidence>
<evidence type="ECO:0000313" key="2">
    <source>
        <dbReference type="EMBL" id="KNE60215.1"/>
    </source>
</evidence>
<sequence>MTTVSHRRATVSHLANAAALAPPMPRVYAPPAPVLLPPTPPSSMVGTTSPPRHQVDPPITGPCTSTATDGSDDDASTGSASPPFQLGGNVHRRAARVPILLSSSPATLWPGKACRVTHTDASGRCAAQSVEFVLPAPGHKACGPWSPLATRVAIAAHGAVVAENDRAARCGEYGMPRDRDYPRASARGARRDQ</sequence>
<evidence type="ECO:0000256" key="1">
    <source>
        <dbReference type="SAM" id="MobiDB-lite"/>
    </source>
</evidence>
<protein>
    <submittedName>
        <fullName evidence="2">Uncharacterized protein</fullName>
    </submittedName>
</protein>
<feature type="compositionally biased region" description="Polar residues" evidence="1">
    <location>
        <begin position="42"/>
        <end position="51"/>
    </location>
</feature>
<proteinExistence type="predicted"/>
<dbReference type="Proteomes" id="UP000054350">
    <property type="component" value="Unassembled WGS sequence"/>
</dbReference>
<reference evidence="2 3" key="1">
    <citation type="submission" date="2009-11" db="EMBL/GenBank/DDBJ databases">
        <title>Annotation of Allomyces macrogynus ATCC 38327.</title>
        <authorList>
            <consortium name="The Broad Institute Genome Sequencing Platform"/>
            <person name="Russ C."/>
            <person name="Cuomo C."/>
            <person name="Burger G."/>
            <person name="Gray M.W."/>
            <person name="Holland P.W.H."/>
            <person name="King N."/>
            <person name="Lang F.B.F."/>
            <person name="Roger A.J."/>
            <person name="Ruiz-Trillo I."/>
            <person name="Young S.K."/>
            <person name="Zeng Q."/>
            <person name="Gargeya S."/>
            <person name="Fitzgerald M."/>
            <person name="Haas B."/>
            <person name="Abouelleil A."/>
            <person name="Alvarado L."/>
            <person name="Arachchi H.M."/>
            <person name="Berlin A."/>
            <person name="Chapman S.B."/>
            <person name="Gearin G."/>
            <person name="Goldberg J."/>
            <person name="Griggs A."/>
            <person name="Gujja S."/>
            <person name="Hansen M."/>
            <person name="Heiman D."/>
            <person name="Howarth C."/>
            <person name="Larimer J."/>
            <person name="Lui A."/>
            <person name="MacDonald P.J.P."/>
            <person name="McCowen C."/>
            <person name="Montmayeur A."/>
            <person name="Murphy C."/>
            <person name="Neiman D."/>
            <person name="Pearson M."/>
            <person name="Priest M."/>
            <person name="Roberts A."/>
            <person name="Saif S."/>
            <person name="Shea T."/>
            <person name="Sisk P."/>
            <person name="Stolte C."/>
            <person name="Sykes S."/>
            <person name="Wortman J."/>
            <person name="Nusbaum C."/>
            <person name="Birren B."/>
        </authorList>
    </citation>
    <scope>NUCLEOTIDE SEQUENCE [LARGE SCALE GENOMIC DNA]</scope>
    <source>
        <strain evidence="2 3">ATCC 38327</strain>
    </source>
</reference>
<name>A0A0L0SCU7_ALLM3</name>
<dbReference type="VEuPathDB" id="FungiDB:AMAG_05630"/>
<dbReference type="EMBL" id="GG745335">
    <property type="protein sequence ID" value="KNE60215.1"/>
    <property type="molecule type" value="Genomic_DNA"/>
</dbReference>
<reference evidence="3" key="2">
    <citation type="submission" date="2009-11" db="EMBL/GenBank/DDBJ databases">
        <title>The Genome Sequence of Allomyces macrogynus strain ATCC 38327.</title>
        <authorList>
            <consortium name="The Broad Institute Genome Sequencing Platform"/>
            <person name="Russ C."/>
            <person name="Cuomo C."/>
            <person name="Shea T."/>
            <person name="Young S.K."/>
            <person name="Zeng Q."/>
            <person name="Koehrsen M."/>
            <person name="Haas B."/>
            <person name="Borodovsky M."/>
            <person name="Guigo R."/>
            <person name="Alvarado L."/>
            <person name="Berlin A."/>
            <person name="Borenstein D."/>
            <person name="Chen Z."/>
            <person name="Engels R."/>
            <person name="Freedman E."/>
            <person name="Gellesch M."/>
            <person name="Goldberg J."/>
            <person name="Griggs A."/>
            <person name="Gujja S."/>
            <person name="Heiman D."/>
            <person name="Hepburn T."/>
            <person name="Howarth C."/>
            <person name="Jen D."/>
            <person name="Larson L."/>
            <person name="Lewis B."/>
            <person name="Mehta T."/>
            <person name="Park D."/>
            <person name="Pearson M."/>
            <person name="Roberts A."/>
            <person name="Saif S."/>
            <person name="Shenoy N."/>
            <person name="Sisk P."/>
            <person name="Stolte C."/>
            <person name="Sykes S."/>
            <person name="Walk T."/>
            <person name="White J."/>
            <person name="Yandava C."/>
            <person name="Burger G."/>
            <person name="Gray M.W."/>
            <person name="Holland P.W.H."/>
            <person name="King N."/>
            <person name="Lang F.B.F."/>
            <person name="Roger A.J."/>
            <person name="Ruiz-Trillo I."/>
            <person name="Lander E."/>
            <person name="Nusbaum C."/>
        </authorList>
    </citation>
    <scope>NUCLEOTIDE SEQUENCE [LARGE SCALE GENOMIC DNA]</scope>
    <source>
        <strain evidence="3">ATCC 38327</strain>
    </source>
</reference>
<feature type="compositionally biased region" description="Basic and acidic residues" evidence="1">
    <location>
        <begin position="171"/>
        <end position="182"/>
    </location>
</feature>
<gene>
    <name evidence="2" type="ORF">AMAG_05630</name>
</gene>